<dbReference type="OrthoDB" id="9108959at2"/>
<keyword evidence="1" id="KW-0614">Plasmid</keyword>
<protein>
    <submittedName>
        <fullName evidence="1">Uncharacterized protein</fullName>
    </submittedName>
</protein>
<proteinExistence type="predicted"/>
<name>A0A248VVW1_9BURK</name>
<dbReference type="AlphaFoldDB" id="A0A248VVW1"/>
<organism evidence="1 2">
    <name type="scientific">Paraburkholderia aromaticivorans</name>
    <dbReference type="NCBI Taxonomy" id="2026199"/>
    <lineage>
        <taxon>Bacteria</taxon>
        <taxon>Pseudomonadati</taxon>
        <taxon>Pseudomonadota</taxon>
        <taxon>Betaproteobacteria</taxon>
        <taxon>Burkholderiales</taxon>
        <taxon>Burkholderiaceae</taxon>
        <taxon>Paraburkholderia</taxon>
    </lineage>
</organism>
<dbReference type="KEGG" id="parb:CJU94_33670"/>
<gene>
    <name evidence="1" type="ORF">CJU94_33670</name>
</gene>
<geneLocation type="plasmid" evidence="1 2">
    <name>pBN1</name>
</geneLocation>
<accession>A0A248VVW1</accession>
<sequence length="89" mass="9952">MPRSRRSGETLSSARSTYLVELARGCSHIASMLTPETEQRAIREVIEEFLKLYGQKNTALFQTLLAEELQLRKKSAAAHAVRAFKSTNG</sequence>
<evidence type="ECO:0000313" key="1">
    <source>
        <dbReference type="EMBL" id="ASW03169.1"/>
    </source>
</evidence>
<evidence type="ECO:0000313" key="2">
    <source>
        <dbReference type="Proteomes" id="UP000215158"/>
    </source>
</evidence>
<keyword evidence="2" id="KW-1185">Reference proteome</keyword>
<dbReference type="Proteomes" id="UP000215158">
    <property type="component" value="Plasmid pBN1"/>
</dbReference>
<reference evidence="1 2" key="1">
    <citation type="submission" date="2017-08" db="EMBL/GenBank/DDBJ databases">
        <title>Identification and genetic characteristics of simultaneous BTEX- and naphthalene-degrading Paraburkholderia sp. BN5 isolated from petroleum-contaminated soil.</title>
        <authorList>
            <person name="Lee Y."/>
            <person name="Jeon C.O."/>
        </authorList>
    </citation>
    <scope>NUCLEOTIDE SEQUENCE [LARGE SCALE GENOMIC DNA]</scope>
    <source>
        <strain evidence="1 2">BN5</strain>
        <plasmid evidence="1 2">pBN1</plasmid>
    </source>
</reference>
<dbReference type="EMBL" id="CP022991">
    <property type="protein sequence ID" value="ASW03169.1"/>
    <property type="molecule type" value="Genomic_DNA"/>
</dbReference>